<dbReference type="Proteomes" id="UP001529491">
    <property type="component" value="Chromosome"/>
</dbReference>
<keyword evidence="5" id="KW-1185">Reference proteome</keyword>
<sequence>MSNIKDKIIENASVLISEEGLSSFSFTKLASQCCCSKSTLYINFESKENLILGIYIKNIDEIVAFNKQILSNVELTASDKMTLACMYDVVRVAMNYNAGDRVSLIAATPSVYKFVSNDLFFQLEKSLSNLNYTFSLIEDELVSTGVIDKESINRLSKIFRIQARGMVSCISNEVYLNSCIKLSLEELYLGFKSIAVSNFTLNPNISFDDCINTIKSFLLAR</sequence>
<dbReference type="RefSeq" id="WP_310470616.1">
    <property type="nucleotide sequence ID" value="NZ_CP136522.1"/>
</dbReference>
<dbReference type="InterPro" id="IPR001647">
    <property type="entry name" value="HTH_TetR"/>
</dbReference>
<dbReference type="PRINTS" id="PR00455">
    <property type="entry name" value="HTHTETR"/>
</dbReference>
<dbReference type="PROSITE" id="PS50977">
    <property type="entry name" value="HTH_TETR_2"/>
    <property type="match status" value="1"/>
</dbReference>
<feature type="domain" description="HTH tetR-type" evidence="3">
    <location>
        <begin position="2"/>
        <end position="62"/>
    </location>
</feature>
<evidence type="ECO:0000313" key="5">
    <source>
        <dbReference type="Proteomes" id="UP001529491"/>
    </source>
</evidence>
<name>A0ABZ0K2L0_9GAMM</name>
<organism evidence="4 5">
    <name type="scientific">Shewanella youngdeokensis</name>
    <dbReference type="NCBI Taxonomy" id="2999068"/>
    <lineage>
        <taxon>Bacteria</taxon>
        <taxon>Pseudomonadati</taxon>
        <taxon>Pseudomonadota</taxon>
        <taxon>Gammaproteobacteria</taxon>
        <taxon>Alteromonadales</taxon>
        <taxon>Shewanellaceae</taxon>
        <taxon>Shewanella</taxon>
    </lineage>
</organism>
<evidence type="ECO:0000256" key="2">
    <source>
        <dbReference type="PROSITE-ProRule" id="PRU00335"/>
    </source>
</evidence>
<dbReference type="EMBL" id="CP136522">
    <property type="protein sequence ID" value="WOT06342.1"/>
    <property type="molecule type" value="Genomic_DNA"/>
</dbReference>
<protein>
    <submittedName>
        <fullName evidence="4">TetR/AcrR family transcriptional regulator</fullName>
    </submittedName>
</protein>
<evidence type="ECO:0000256" key="1">
    <source>
        <dbReference type="ARBA" id="ARBA00023125"/>
    </source>
</evidence>
<feature type="DNA-binding region" description="H-T-H motif" evidence="2">
    <location>
        <begin position="25"/>
        <end position="44"/>
    </location>
</feature>
<evidence type="ECO:0000259" key="3">
    <source>
        <dbReference type="PROSITE" id="PS50977"/>
    </source>
</evidence>
<accession>A0ABZ0K2L0</accession>
<keyword evidence="1 2" id="KW-0238">DNA-binding</keyword>
<proteinExistence type="predicted"/>
<reference evidence="4 5" key="1">
    <citation type="submission" date="2023-10" db="EMBL/GenBank/DDBJ databases">
        <title>Complete genome sequence of Shewanella sp. DAU334.</title>
        <authorList>
            <person name="Lee Y.-S."/>
            <person name="Jeong H.-R."/>
            <person name="Hwang E.-J."/>
            <person name="Choi Y.-L."/>
            <person name="Kim G.-D."/>
        </authorList>
    </citation>
    <scope>NUCLEOTIDE SEQUENCE [LARGE SCALE GENOMIC DNA]</scope>
    <source>
        <strain evidence="4 5">DAU334</strain>
    </source>
</reference>
<dbReference type="Gene3D" id="1.10.357.10">
    <property type="entry name" value="Tetracycline Repressor, domain 2"/>
    <property type="match status" value="1"/>
</dbReference>
<gene>
    <name evidence="4" type="ORF">RGE70_05970</name>
</gene>
<dbReference type="InterPro" id="IPR009057">
    <property type="entry name" value="Homeodomain-like_sf"/>
</dbReference>
<dbReference type="Pfam" id="PF00440">
    <property type="entry name" value="TetR_N"/>
    <property type="match status" value="1"/>
</dbReference>
<dbReference type="SUPFAM" id="SSF46689">
    <property type="entry name" value="Homeodomain-like"/>
    <property type="match status" value="1"/>
</dbReference>
<evidence type="ECO:0000313" key="4">
    <source>
        <dbReference type="EMBL" id="WOT06342.1"/>
    </source>
</evidence>